<evidence type="ECO:0000256" key="3">
    <source>
        <dbReference type="ARBA" id="ARBA00023125"/>
    </source>
</evidence>
<protein>
    <submittedName>
        <fullName evidence="9">Grainyhead-like protein 1</fullName>
    </submittedName>
</protein>
<dbReference type="Pfam" id="PF20644">
    <property type="entry name" value="Rrn7_cyclin_N"/>
    <property type="match status" value="1"/>
</dbReference>
<dbReference type="Pfam" id="PF25416">
    <property type="entry name" value="GRHL1_C"/>
    <property type="match status" value="1"/>
</dbReference>
<keyword evidence="2" id="KW-0805">Transcription regulation</keyword>
<gene>
    <name evidence="9" type="primary">GRHL1</name>
    <name evidence="9" type="ORF">RLOC_00004888</name>
</gene>
<evidence type="ECO:0000313" key="9">
    <source>
        <dbReference type="EMBL" id="OWK63330.1"/>
    </source>
</evidence>
<dbReference type="Proteomes" id="UP000197619">
    <property type="component" value="Unassembled WGS sequence"/>
</dbReference>
<keyword evidence="4" id="KW-0804">Transcription</keyword>
<feature type="domain" description="Grh/CP2 DB" evidence="8">
    <location>
        <begin position="812"/>
        <end position="1050"/>
    </location>
</feature>
<dbReference type="GO" id="GO:0001228">
    <property type="term" value="F:DNA-binding transcription activator activity, RNA polymerase II-specific"/>
    <property type="evidence" value="ECO:0007669"/>
    <property type="project" value="TreeGrafter"/>
</dbReference>
<evidence type="ECO:0000256" key="5">
    <source>
        <dbReference type="ARBA" id="ARBA00023242"/>
    </source>
</evidence>
<organism evidence="9 10">
    <name type="scientific">Lonchura striata</name>
    <name type="common">white-rumped munia</name>
    <dbReference type="NCBI Taxonomy" id="40157"/>
    <lineage>
        <taxon>Eukaryota</taxon>
        <taxon>Metazoa</taxon>
        <taxon>Chordata</taxon>
        <taxon>Craniata</taxon>
        <taxon>Vertebrata</taxon>
        <taxon>Euteleostomi</taxon>
        <taxon>Archelosauria</taxon>
        <taxon>Archosauria</taxon>
        <taxon>Dinosauria</taxon>
        <taxon>Saurischia</taxon>
        <taxon>Theropoda</taxon>
        <taxon>Coelurosauria</taxon>
        <taxon>Aves</taxon>
        <taxon>Neognathae</taxon>
        <taxon>Neoaves</taxon>
        <taxon>Telluraves</taxon>
        <taxon>Australaves</taxon>
        <taxon>Passeriformes</taxon>
        <taxon>Passeroidea</taxon>
        <taxon>Estrildidae</taxon>
        <taxon>Estrildinae</taxon>
        <taxon>Lonchura</taxon>
    </lineage>
</organism>
<dbReference type="InterPro" id="IPR007604">
    <property type="entry name" value="CP2"/>
</dbReference>
<evidence type="ECO:0000256" key="1">
    <source>
        <dbReference type="ARBA" id="ARBA00004123"/>
    </source>
</evidence>
<evidence type="ECO:0000256" key="2">
    <source>
        <dbReference type="ARBA" id="ARBA00023015"/>
    </source>
</evidence>
<feature type="region of interest" description="Disordered" evidence="7">
    <location>
        <begin position="640"/>
        <end position="662"/>
    </location>
</feature>
<feature type="compositionally biased region" description="Basic and acidic residues" evidence="7">
    <location>
        <begin position="640"/>
        <end position="656"/>
    </location>
</feature>
<comment type="caution">
    <text evidence="9">The sequence shown here is derived from an EMBL/GenBank/DDBJ whole genome shotgun (WGS) entry which is preliminary data.</text>
</comment>
<dbReference type="InterPro" id="IPR040167">
    <property type="entry name" value="TF_CP2-like"/>
</dbReference>
<evidence type="ECO:0000313" key="10">
    <source>
        <dbReference type="Proteomes" id="UP000197619"/>
    </source>
</evidence>
<sequence length="1193" mass="136359">MDEEDTRDFNERCAQCSEVNWGLTDGGRFYCRSCHNVTERTREVVNTDFITNSRVQSISKGLKKQEKTDGGCEWYICEGFQLVLKKQVEALEALGVCPQMKDEILCNFWRCYLQKSKQAYCKRPAGETIKVLSGCESSTDVDSDPERPSFLHLLSLSDSEGDLQTDCSFASSVSKVSESTSVYSGSVDGSVYLMKNQKEKLRMTMPMTLSFCYMALLWVREPITLSELLRFVVEGHIPYLNVFQHFPEKMKLCGLDLKIFCVESWPVYEEVFNKMHELAAFLDLPRFPDITESCFLHPDMLCMKYLMEANLPDELHNWTCRVVKKIGIGEVDFLTLMPGNKSRRKVKYDVLAAAVIVVVLKLLFLLDDNYEWLLSEFAEERNKNNTEEMVVSLQNQFGKLSGSVQHAEKPNPSSFQLSWSEENRDGSCFHGHSLKGILQEKRGLLTAMNPDYWLCTVKLCNEKLCGHLAHYREVEFPQSYHFVLSLFSFLLRIQPSYIHDEDAAELVDKSKDYQNRRWKLVSSCEVTAALVQLLMAAFPEPEHASSALGIYILPPAVHEVILEEDTSTFLCKRPVLVLQNDSLYSQRRPYTNEDEAWKTFLENPLTAATKAMMSINGDEDSAAALGLLYDYYKVPRERRSSTAKPEVEHPEQDHSKRNSIPNVTEQSLISAGENRVQVLKNVPFNIVLPHTPQMGMDKRGHLTTPDTTVTVSIATMPTHSIKTETQPHGFAVGIPPSVYHPEPPERVVVFDRNLNPDQFSSNTQPQNSQRRTPDSTFSETFKEGVQEVFFPTELNLRMANMNSEDYVFDSISGNNFEYTLEASKSLRQKPGDSTMTYLNKGQFYPITLKEVSSTEGIHHPISKVRSVIMVVFAEDKTREDQLRHWKYWHSRQHTAKQRCIDIADYKESFNTISNIEEIAYNAISFTWDINEEAKVFISVNCLSTDFSSQKGVKGLPLNLQIDTYSYNNRSNKPVHRAYCQIKVFCDKGAERKIRDEERKQSKRKGKCTDPSSQLNAFSDVKVPMLPSHKRTDITIFKPFMDLDTQPVLFIPDVHFANLQRGAHVLPVASEELEGESSNLKRGTYIGEEDFIATPNKMTRIEEPKRVLLYVRKESEEVFDALMLKTPSLKGLMEAISDKYDVPFDKIGKIFKKCKKGILVNMDDNIVKHYSNEDTFQLQIEEVGGSYKLTLTEI</sequence>
<dbReference type="AlphaFoldDB" id="A0A218VC46"/>
<evidence type="ECO:0000256" key="7">
    <source>
        <dbReference type="SAM" id="MobiDB-lite"/>
    </source>
</evidence>
<evidence type="ECO:0000259" key="8">
    <source>
        <dbReference type="PROSITE" id="PS51968"/>
    </source>
</evidence>
<evidence type="ECO:0000256" key="6">
    <source>
        <dbReference type="PROSITE-ProRule" id="PRU01313"/>
    </source>
</evidence>
<keyword evidence="3 6" id="KW-0238">DNA-binding</keyword>
<dbReference type="Pfam" id="PF04516">
    <property type="entry name" value="CP2"/>
    <property type="match status" value="1"/>
</dbReference>
<dbReference type="PANTHER" id="PTHR11037">
    <property type="entry name" value="TRANSCRIPTION FACTOR CP2"/>
    <property type="match status" value="1"/>
</dbReference>
<dbReference type="PROSITE" id="PS51968">
    <property type="entry name" value="GRH_CP2_DB"/>
    <property type="match status" value="1"/>
</dbReference>
<accession>A0A218VC46</accession>
<dbReference type="GO" id="GO:0005634">
    <property type="term" value="C:nucleus"/>
    <property type="evidence" value="ECO:0007669"/>
    <property type="project" value="UniProtKB-SubCell"/>
</dbReference>
<name>A0A218VC46_9PASE</name>
<reference evidence="9 10" key="1">
    <citation type="submission" date="2017-05" db="EMBL/GenBank/DDBJ databases">
        <title>Genome of assembly of the Bengalese finch, Lonchura striata domestica.</title>
        <authorList>
            <person name="Colquitt B.M."/>
            <person name="Brainard M.S."/>
        </authorList>
    </citation>
    <scope>NUCLEOTIDE SEQUENCE [LARGE SCALE GENOMIC DNA]</scope>
    <source>
        <strain evidence="9">White83orange57</strain>
    </source>
</reference>
<dbReference type="GO" id="GO:0000978">
    <property type="term" value="F:RNA polymerase II cis-regulatory region sequence-specific DNA binding"/>
    <property type="evidence" value="ECO:0007669"/>
    <property type="project" value="TreeGrafter"/>
</dbReference>
<dbReference type="Pfam" id="PF11781">
    <property type="entry name" value="Zn_ribbon_RRN7"/>
    <property type="match status" value="1"/>
</dbReference>
<keyword evidence="5 6" id="KW-0539">Nucleus</keyword>
<evidence type="ECO:0000256" key="4">
    <source>
        <dbReference type="ARBA" id="ARBA00023163"/>
    </source>
</evidence>
<dbReference type="PANTHER" id="PTHR11037:SF16">
    <property type="entry name" value="GRAINYHEAD-LIKE PROTEIN 1 HOMOLOG"/>
    <property type="match status" value="1"/>
</dbReference>
<keyword evidence="10" id="KW-1185">Reference proteome</keyword>
<dbReference type="EMBL" id="MUZQ01000014">
    <property type="protein sequence ID" value="OWK63330.1"/>
    <property type="molecule type" value="Genomic_DNA"/>
</dbReference>
<dbReference type="InterPro" id="IPR021752">
    <property type="entry name" value="TF_Rrn7_Zf"/>
</dbReference>
<feature type="region of interest" description="Disordered" evidence="7">
    <location>
        <begin position="755"/>
        <end position="776"/>
    </location>
</feature>
<proteinExistence type="predicted"/>
<dbReference type="InterPro" id="IPR048538">
    <property type="entry name" value="Rrn7_cyclin_C"/>
</dbReference>
<dbReference type="InterPro" id="IPR048540">
    <property type="entry name" value="Rrn7_cyclin_N"/>
</dbReference>
<dbReference type="Pfam" id="PF20645">
    <property type="entry name" value="Rrn7_cyclin_C"/>
    <property type="match status" value="1"/>
</dbReference>
<dbReference type="InterPro" id="IPR057520">
    <property type="entry name" value="GRHL1/CP2_C"/>
</dbReference>
<comment type="subcellular location">
    <subcellularLocation>
        <location evidence="1 6">Nucleus</location>
    </subcellularLocation>
</comment>